<dbReference type="InterPro" id="IPR007844">
    <property type="entry name" value="AsmA"/>
</dbReference>
<dbReference type="PANTHER" id="PTHR30441">
    <property type="entry name" value="DUF748 DOMAIN-CONTAINING PROTEIN"/>
    <property type="match status" value="1"/>
</dbReference>
<feature type="domain" description="AsmA" evidence="2">
    <location>
        <begin position="2"/>
        <end position="628"/>
    </location>
</feature>
<dbReference type="GO" id="GO:0090313">
    <property type="term" value="P:regulation of protein targeting to membrane"/>
    <property type="evidence" value="ECO:0007669"/>
    <property type="project" value="TreeGrafter"/>
</dbReference>
<evidence type="ECO:0000313" key="3">
    <source>
        <dbReference type="EMBL" id="VAW53563.1"/>
    </source>
</evidence>
<gene>
    <name evidence="3" type="ORF">MNBD_GAMMA05-436</name>
</gene>
<reference evidence="3" key="1">
    <citation type="submission" date="2018-06" db="EMBL/GenBank/DDBJ databases">
        <authorList>
            <person name="Zhirakovskaya E."/>
        </authorList>
    </citation>
    <scope>NUCLEOTIDE SEQUENCE</scope>
</reference>
<sequence>MKIFKIVSIVVAVALVALLAFVATFDANNYKPEIIEQVEKATGRSFTIDGDINLSVFPWVGLKVEDVALGNEKGFSASNFAAIKQLDVKINVLPLLKKEVQINTIRLHGLNVSLEVTADKKNNWSSLTKADELAENNESKSTDEINENIDQSADVSSDESPLQSLKVEGFEFVDATIRYDDRSSQTTATVSALNLTTSAIAFDEEVEIDFGARIESNQPQIDTQLKLTTKLIFNQDFTEFNLRDFLFTIFAKANEFIAQDERIEIKSNIDVSMDKQRVVLKNLQISALGTNTVAEISISQFLETPLIQGGIEVASFNAREVAKRAGVELPAMAKANALNRVALKTKIKLRGEKFEANDFSFTLDENTMAGWLHVINISKQQIRYDLAFDQLNINHYMPPESVVSPVTENIGKKEGEISSKVVTEVTGNEKIELPIEMMRKLDIQGDFRIAALTAKEYEIKQLLMSLKAQQGVIAIKPLSMQVLEGQVDSAVTIDVQKTTPAYTINLNVNQVQVGSVANPYLKNVQGDKPLKMDGTVNVKMDVKTTGNSVNQLKQASKGLIVFDMKETRVDGFDPAFYVRKSVAEYADSIGFGLSKTIMGNYKPREVTVFDRIHSNVKLANGQARTNDFIMDSKRVVITAKGYADIVKNTLDMNTGMQLPRGKTAAEKIFNEPQYVRVHGPFDALEFNLDKKQLKKSTTGALKSEVKAKIDAEKKKLKAKVDAEKKRAKEKAKKELKKSTDKYKDKLKNKLKGLF</sequence>
<dbReference type="PANTHER" id="PTHR30441:SF4">
    <property type="entry name" value="PROTEIN ASMA"/>
    <property type="match status" value="1"/>
</dbReference>
<protein>
    <recommendedName>
        <fullName evidence="2">AsmA domain-containing protein</fullName>
    </recommendedName>
</protein>
<name>A0A3B0WMI9_9ZZZZ</name>
<proteinExistence type="predicted"/>
<dbReference type="Pfam" id="PF05170">
    <property type="entry name" value="AsmA"/>
    <property type="match status" value="1"/>
</dbReference>
<evidence type="ECO:0000259" key="2">
    <source>
        <dbReference type="Pfam" id="PF05170"/>
    </source>
</evidence>
<accession>A0A3B0WMI9</accession>
<organism evidence="3">
    <name type="scientific">hydrothermal vent metagenome</name>
    <dbReference type="NCBI Taxonomy" id="652676"/>
    <lineage>
        <taxon>unclassified sequences</taxon>
        <taxon>metagenomes</taxon>
        <taxon>ecological metagenomes</taxon>
    </lineage>
</organism>
<evidence type="ECO:0000256" key="1">
    <source>
        <dbReference type="SAM" id="MobiDB-lite"/>
    </source>
</evidence>
<feature type="region of interest" description="Disordered" evidence="1">
    <location>
        <begin position="718"/>
        <end position="741"/>
    </location>
</feature>
<dbReference type="InterPro" id="IPR052894">
    <property type="entry name" value="AsmA-related"/>
</dbReference>
<dbReference type="AlphaFoldDB" id="A0A3B0WMI9"/>
<dbReference type="EMBL" id="UOFE01000034">
    <property type="protein sequence ID" value="VAW53563.1"/>
    <property type="molecule type" value="Genomic_DNA"/>
</dbReference>
<dbReference type="GO" id="GO:0005886">
    <property type="term" value="C:plasma membrane"/>
    <property type="evidence" value="ECO:0007669"/>
    <property type="project" value="TreeGrafter"/>
</dbReference>